<dbReference type="PANTHER" id="PTHR35630:SF2">
    <property type="entry name" value="LEGUMINOSIN GROUP486 SECRETED PEPTIDE"/>
    <property type="match status" value="1"/>
</dbReference>
<gene>
    <name evidence="2" type="ORF">HKW66_Vig0132530</name>
</gene>
<feature type="chain" id="PRO_5035799758" description="S-protein homolog" evidence="1">
    <location>
        <begin position="30"/>
        <end position="145"/>
    </location>
</feature>
<feature type="signal peptide" evidence="1">
    <location>
        <begin position="1"/>
        <end position="29"/>
    </location>
</feature>
<evidence type="ECO:0000313" key="2">
    <source>
        <dbReference type="EMBL" id="KAG2390986.1"/>
    </source>
</evidence>
<dbReference type="Proteomes" id="UP000743370">
    <property type="component" value="Unassembled WGS sequence"/>
</dbReference>
<evidence type="ECO:0008006" key="4">
    <source>
        <dbReference type="Google" id="ProtNLM"/>
    </source>
</evidence>
<protein>
    <recommendedName>
        <fullName evidence="4">S-protein homolog</fullName>
    </recommendedName>
</protein>
<dbReference type="PANTHER" id="PTHR35630">
    <property type="entry name" value="LEGUMINOSIN GROUP486 SECRETED PEPTIDE"/>
    <property type="match status" value="1"/>
</dbReference>
<dbReference type="AlphaFoldDB" id="A0A8T0K1S1"/>
<reference evidence="2 3" key="1">
    <citation type="submission" date="2020-05" db="EMBL/GenBank/DDBJ databases">
        <title>Vigna angularis (adzuki bean) Var. LongXiaoDou No. 4 denovo assembly.</title>
        <authorList>
            <person name="Xiang H."/>
        </authorList>
    </citation>
    <scope>NUCLEOTIDE SEQUENCE [LARGE SCALE GENOMIC DNA]</scope>
    <source>
        <tissue evidence="2">Leaf</tissue>
    </source>
</reference>
<dbReference type="EMBL" id="JABFOF010000007">
    <property type="protein sequence ID" value="KAG2390986.1"/>
    <property type="molecule type" value="Genomic_DNA"/>
</dbReference>
<evidence type="ECO:0000256" key="1">
    <source>
        <dbReference type="SAM" id="SignalP"/>
    </source>
</evidence>
<name>A0A8T0K1S1_PHAAN</name>
<evidence type="ECO:0000313" key="3">
    <source>
        <dbReference type="Proteomes" id="UP000743370"/>
    </source>
</evidence>
<keyword evidence="1" id="KW-0732">Signal</keyword>
<accession>A0A8T0K1S1</accession>
<proteinExistence type="predicted"/>
<organism evidence="2 3">
    <name type="scientific">Phaseolus angularis</name>
    <name type="common">Azuki bean</name>
    <name type="synonym">Vigna angularis</name>
    <dbReference type="NCBI Taxonomy" id="3914"/>
    <lineage>
        <taxon>Eukaryota</taxon>
        <taxon>Viridiplantae</taxon>
        <taxon>Streptophyta</taxon>
        <taxon>Embryophyta</taxon>
        <taxon>Tracheophyta</taxon>
        <taxon>Spermatophyta</taxon>
        <taxon>Magnoliopsida</taxon>
        <taxon>eudicotyledons</taxon>
        <taxon>Gunneridae</taxon>
        <taxon>Pentapetalae</taxon>
        <taxon>rosids</taxon>
        <taxon>fabids</taxon>
        <taxon>Fabales</taxon>
        <taxon>Fabaceae</taxon>
        <taxon>Papilionoideae</taxon>
        <taxon>50 kb inversion clade</taxon>
        <taxon>NPAAA clade</taxon>
        <taxon>indigoferoid/millettioid clade</taxon>
        <taxon>Phaseoleae</taxon>
        <taxon>Vigna</taxon>
    </lineage>
</organism>
<sequence>MKNIISISIHGSVLLLVTLCLMKSSKCSSSDMNRFPSPTISNDTDMNSLFISIASGMSPDDPQVFFFYNNQKDPIYLQPRIPFTKTTNFDRSVIMMYWDVFSVTFYGYDPSTEGNHQKVYWKVDGNGVFHSWDWEKRKTWLKDAS</sequence>
<comment type="caution">
    <text evidence="2">The sequence shown here is derived from an EMBL/GenBank/DDBJ whole genome shotgun (WGS) entry which is preliminary data.</text>
</comment>